<protein>
    <submittedName>
        <fullName evidence="2">Uncharacterized protein</fullName>
    </submittedName>
</protein>
<accession>A0A8H3J372</accession>
<sequence length="288" mass="31093">MYGPLRRGTVSGHCGAGAYQSVTTSITSSTTVDSTGRFHASVHQQTRYEASPGCGARVAIAPSPYHNNGGWDIDSLSDDGRGRIFVCDDSSDDDDDDDVPSATRMLSKVSLGGRDTNRESASARRLTGASRTTGAPRITGSSAVPRIEESRYTSSSRPSDSHSRHTNSRHPPSSRPSDARYPPSSSRRPTDSRYPPSSSRHTSSRVPSSRQIEYRPSASTSHSHSRPSEISSSSRHPSSRPSAYDAPTRSSRRSTVTPGNALVPYGERASHATSRDTRSSRRDTVSRR</sequence>
<keyword evidence="3" id="KW-1185">Reference proteome</keyword>
<evidence type="ECO:0000313" key="3">
    <source>
        <dbReference type="Proteomes" id="UP000664534"/>
    </source>
</evidence>
<proteinExistence type="predicted"/>
<comment type="caution">
    <text evidence="2">The sequence shown here is derived from an EMBL/GenBank/DDBJ whole genome shotgun (WGS) entry which is preliminary data.</text>
</comment>
<evidence type="ECO:0000313" key="2">
    <source>
        <dbReference type="EMBL" id="CAF9939865.1"/>
    </source>
</evidence>
<dbReference type="AlphaFoldDB" id="A0A8H3J372"/>
<gene>
    <name evidence="2" type="ORF">IMSHALPRED_001662</name>
</gene>
<feature type="compositionally biased region" description="Low complexity" evidence="1">
    <location>
        <begin position="175"/>
        <end position="242"/>
    </location>
</feature>
<feature type="region of interest" description="Disordered" evidence="1">
    <location>
        <begin position="106"/>
        <end position="288"/>
    </location>
</feature>
<feature type="compositionally biased region" description="Basic and acidic residues" evidence="1">
    <location>
        <begin position="268"/>
        <end position="288"/>
    </location>
</feature>
<reference evidence="2" key="1">
    <citation type="submission" date="2021-03" db="EMBL/GenBank/DDBJ databases">
        <authorList>
            <person name="Tagirdzhanova G."/>
        </authorList>
    </citation>
    <scope>NUCLEOTIDE SEQUENCE</scope>
</reference>
<dbReference type="Proteomes" id="UP000664534">
    <property type="component" value="Unassembled WGS sequence"/>
</dbReference>
<evidence type="ECO:0000256" key="1">
    <source>
        <dbReference type="SAM" id="MobiDB-lite"/>
    </source>
</evidence>
<dbReference type="EMBL" id="CAJPDT010000124">
    <property type="protein sequence ID" value="CAF9939865.1"/>
    <property type="molecule type" value="Genomic_DNA"/>
</dbReference>
<name>A0A8H3J372_9LECA</name>
<organism evidence="2 3">
    <name type="scientific">Imshaugia aleurites</name>
    <dbReference type="NCBI Taxonomy" id="172621"/>
    <lineage>
        <taxon>Eukaryota</taxon>
        <taxon>Fungi</taxon>
        <taxon>Dikarya</taxon>
        <taxon>Ascomycota</taxon>
        <taxon>Pezizomycotina</taxon>
        <taxon>Lecanoromycetes</taxon>
        <taxon>OSLEUM clade</taxon>
        <taxon>Lecanoromycetidae</taxon>
        <taxon>Lecanorales</taxon>
        <taxon>Lecanorineae</taxon>
        <taxon>Parmeliaceae</taxon>
        <taxon>Imshaugia</taxon>
    </lineage>
</organism>